<dbReference type="RefSeq" id="WP_381077026.1">
    <property type="nucleotide sequence ID" value="NZ_JBHUDX010000002.1"/>
</dbReference>
<protein>
    <recommendedName>
        <fullName evidence="3">Nucleotidyltransferase domain-containing protein</fullName>
    </recommendedName>
</protein>
<evidence type="ECO:0008006" key="3">
    <source>
        <dbReference type="Google" id="ProtNLM"/>
    </source>
</evidence>
<dbReference type="SUPFAM" id="SSF81301">
    <property type="entry name" value="Nucleotidyltransferase"/>
    <property type="match status" value="1"/>
</dbReference>
<organism evidence="1 2">
    <name type="scientific">Streptomyces caeni</name>
    <dbReference type="NCBI Taxonomy" id="2307231"/>
    <lineage>
        <taxon>Bacteria</taxon>
        <taxon>Bacillati</taxon>
        <taxon>Actinomycetota</taxon>
        <taxon>Actinomycetes</taxon>
        <taxon>Kitasatosporales</taxon>
        <taxon>Streptomycetaceae</taxon>
        <taxon>Streptomyces</taxon>
    </lineage>
</organism>
<dbReference type="InterPro" id="IPR043519">
    <property type="entry name" value="NT_sf"/>
</dbReference>
<dbReference type="Proteomes" id="UP001597261">
    <property type="component" value="Unassembled WGS sequence"/>
</dbReference>
<comment type="caution">
    <text evidence="1">The sequence shown here is derived from an EMBL/GenBank/DDBJ whole genome shotgun (WGS) entry which is preliminary data.</text>
</comment>
<keyword evidence="2" id="KW-1185">Reference proteome</keyword>
<dbReference type="Gene3D" id="3.30.460.10">
    <property type="entry name" value="Beta Polymerase, domain 2"/>
    <property type="match status" value="1"/>
</dbReference>
<sequence>MLPSHKKDHVRERLLDLARTDSSVTGAALTGSHAAGQGDDWSDIDLVLAVRGDLAPEVDSWTKRLYDEFGALHHWDLASPPSTIRVFLLPDWLEVDLTFSPEPAFGPRGPQWHTVFGRTADLDPFATPDPDTLIGLSWHHALHARTCIERSRSWQAEHWISALRDHLITLTCLRLGHPASYAKGAHLLPDDLTAPLEATLVHSLAEQELRRALKAAVSLLTAEIELWDTALAHRLRPSLTQLTETE</sequence>
<gene>
    <name evidence="1" type="ORF">ACFSL4_00875</name>
</gene>
<evidence type="ECO:0000313" key="1">
    <source>
        <dbReference type="EMBL" id="MFD1656821.1"/>
    </source>
</evidence>
<name>A0ABW4IIT1_9ACTN</name>
<dbReference type="EMBL" id="JBHUDX010000002">
    <property type="protein sequence ID" value="MFD1656821.1"/>
    <property type="molecule type" value="Genomic_DNA"/>
</dbReference>
<evidence type="ECO:0000313" key="2">
    <source>
        <dbReference type="Proteomes" id="UP001597261"/>
    </source>
</evidence>
<proteinExistence type="predicted"/>
<reference evidence="2" key="1">
    <citation type="journal article" date="2019" name="Int. J. Syst. Evol. Microbiol.">
        <title>The Global Catalogue of Microorganisms (GCM) 10K type strain sequencing project: providing services to taxonomists for standard genome sequencing and annotation.</title>
        <authorList>
            <consortium name="The Broad Institute Genomics Platform"/>
            <consortium name="The Broad Institute Genome Sequencing Center for Infectious Disease"/>
            <person name="Wu L."/>
            <person name="Ma J."/>
        </authorList>
    </citation>
    <scope>NUCLEOTIDE SEQUENCE [LARGE SCALE GENOMIC DNA]</scope>
    <source>
        <strain evidence="2">CGMCC 1.12470</strain>
    </source>
</reference>
<accession>A0ABW4IIT1</accession>